<dbReference type="Proteomes" id="UP001551658">
    <property type="component" value="Unassembled WGS sequence"/>
</dbReference>
<dbReference type="Gene3D" id="3.90.1690.10">
    <property type="entry name" value="phage-related protein like domain"/>
    <property type="match status" value="1"/>
</dbReference>
<sequence>MGLFLDGPVPLDATATYTQNVPIPSNLAFSTLFPRRDFDTDTVDFGTIIQTNRAAQFRNWDGSVWTSARDTGSERRVKMLPLSAKLSMGEYERRQIEFAANGGTFKQRLVDAVYNDLDNLTMQVYNRVELAWGDVLTDGIFSINENGVKQDINFGVPGGQLVAPGTLWSDTTNATPLTDMIAWSDVYEAANGVTPGRIGTSRTVRRLVERNKEVIDAVYGATQGRTRVTTAELNSLLESEGLPTFTTDYNSNFDVDGTSTRVLAENKVLFLPENLGDLGFTAWGTPTTAMELQSRNVQVQSGAGIIGVIVREDGIPFRKFTYVDAVALPIIADPKKLMVATVIA</sequence>
<keyword evidence="2" id="KW-1185">Reference proteome</keyword>
<evidence type="ECO:0000313" key="1">
    <source>
        <dbReference type="EMBL" id="MEV0367514.1"/>
    </source>
</evidence>
<accession>A0ABV3FIG2</accession>
<gene>
    <name evidence="1" type="ORF">AB0H72_32995</name>
</gene>
<comment type="caution">
    <text evidence="1">The sequence shown here is derived from an EMBL/GenBank/DDBJ whole genome shotgun (WGS) entry which is preliminary data.</text>
</comment>
<name>A0ABV3FIG2_9NOCA</name>
<protein>
    <submittedName>
        <fullName evidence="1">Major capsid protein</fullName>
    </submittedName>
</protein>
<evidence type="ECO:0000313" key="2">
    <source>
        <dbReference type="Proteomes" id="UP001551658"/>
    </source>
</evidence>
<dbReference type="Pfam" id="PF03864">
    <property type="entry name" value="Phage_cap_E"/>
    <property type="match status" value="1"/>
</dbReference>
<dbReference type="RefSeq" id="WP_357987183.1">
    <property type="nucleotide sequence ID" value="NZ_JBFAIH010000031.1"/>
</dbReference>
<dbReference type="InterPro" id="IPR005564">
    <property type="entry name" value="Major_capsid_GpE"/>
</dbReference>
<dbReference type="EMBL" id="JBFAIH010000031">
    <property type="protein sequence ID" value="MEV0367514.1"/>
    <property type="molecule type" value="Genomic_DNA"/>
</dbReference>
<dbReference type="InterPro" id="IPR053738">
    <property type="entry name" value="Lambda_capsid_assembly"/>
</dbReference>
<reference evidence="1 2" key="1">
    <citation type="submission" date="2024-06" db="EMBL/GenBank/DDBJ databases">
        <title>The Natural Products Discovery Center: Release of the First 8490 Sequenced Strains for Exploring Actinobacteria Biosynthetic Diversity.</title>
        <authorList>
            <person name="Kalkreuter E."/>
            <person name="Kautsar S.A."/>
            <person name="Yang D."/>
            <person name="Bader C.D."/>
            <person name="Teijaro C.N."/>
            <person name="Fluegel L."/>
            <person name="Davis C.M."/>
            <person name="Simpson J.R."/>
            <person name="Lauterbach L."/>
            <person name="Steele A.D."/>
            <person name="Gui C."/>
            <person name="Meng S."/>
            <person name="Li G."/>
            <person name="Viehrig K."/>
            <person name="Ye F."/>
            <person name="Su P."/>
            <person name="Kiefer A.F."/>
            <person name="Nichols A."/>
            <person name="Cepeda A.J."/>
            <person name="Yan W."/>
            <person name="Fan B."/>
            <person name="Jiang Y."/>
            <person name="Adhikari A."/>
            <person name="Zheng C.-J."/>
            <person name="Schuster L."/>
            <person name="Cowan T.M."/>
            <person name="Smanski M.J."/>
            <person name="Chevrette M.G."/>
            <person name="De Carvalho L.P.S."/>
            <person name="Shen B."/>
        </authorList>
    </citation>
    <scope>NUCLEOTIDE SEQUENCE [LARGE SCALE GENOMIC DNA]</scope>
    <source>
        <strain evidence="1 2">NPDC050671</strain>
    </source>
</reference>
<organism evidence="1 2">
    <name type="scientific">Nocardia fusca</name>
    <dbReference type="NCBI Taxonomy" id="941183"/>
    <lineage>
        <taxon>Bacteria</taxon>
        <taxon>Bacillati</taxon>
        <taxon>Actinomycetota</taxon>
        <taxon>Actinomycetes</taxon>
        <taxon>Mycobacteriales</taxon>
        <taxon>Nocardiaceae</taxon>
        <taxon>Nocardia</taxon>
    </lineage>
</organism>
<proteinExistence type="predicted"/>